<reference evidence="1" key="1">
    <citation type="journal article" date="2015" name="Nature">
        <title>Complex archaea that bridge the gap between prokaryotes and eukaryotes.</title>
        <authorList>
            <person name="Spang A."/>
            <person name="Saw J.H."/>
            <person name="Jorgensen S.L."/>
            <person name="Zaremba-Niedzwiedzka K."/>
            <person name="Martijn J."/>
            <person name="Lind A.E."/>
            <person name="van Eijk R."/>
            <person name="Schleper C."/>
            <person name="Guy L."/>
            <person name="Ettema T.J."/>
        </authorList>
    </citation>
    <scope>NUCLEOTIDE SEQUENCE</scope>
</reference>
<dbReference type="AlphaFoldDB" id="A0A0F9MLD4"/>
<organism evidence="1">
    <name type="scientific">marine sediment metagenome</name>
    <dbReference type="NCBI Taxonomy" id="412755"/>
    <lineage>
        <taxon>unclassified sequences</taxon>
        <taxon>metagenomes</taxon>
        <taxon>ecological metagenomes</taxon>
    </lineage>
</organism>
<sequence length="57" mass="6966">MTIKEVEQQMYYLRGEWRREVDARDRHAAEATRITNKLHELNHILEALEGHRYEDNE</sequence>
<proteinExistence type="predicted"/>
<dbReference type="EMBL" id="LAZR01005411">
    <property type="protein sequence ID" value="KKN00132.1"/>
    <property type="molecule type" value="Genomic_DNA"/>
</dbReference>
<accession>A0A0F9MLD4</accession>
<comment type="caution">
    <text evidence="1">The sequence shown here is derived from an EMBL/GenBank/DDBJ whole genome shotgun (WGS) entry which is preliminary data.</text>
</comment>
<evidence type="ECO:0000313" key="1">
    <source>
        <dbReference type="EMBL" id="KKN00132.1"/>
    </source>
</evidence>
<protein>
    <submittedName>
        <fullName evidence="1">Uncharacterized protein</fullName>
    </submittedName>
</protein>
<gene>
    <name evidence="1" type="ORF">LCGC14_1140910</name>
</gene>
<name>A0A0F9MLD4_9ZZZZ</name>